<dbReference type="Gene3D" id="1.20.1250.20">
    <property type="entry name" value="MFS general substrate transporter like domains"/>
    <property type="match status" value="1"/>
</dbReference>
<keyword evidence="5 7" id="KW-0472">Membrane</keyword>
<dbReference type="RefSeq" id="WP_325064870.1">
    <property type="nucleotide sequence ID" value="NZ_WMBR01000004.1"/>
</dbReference>
<dbReference type="GO" id="GO:0022857">
    <property type="term" value="F:transmembrane transporter activity"/>
    <property type="evidence" value="ECO:0007669"/>
    <property type="project" value="InterPro"/>
</dbReference>
<evidence type="ECO:0000256" key="5">
    <source>
        <dbReference type="ARBA" id="ARBA00023136"/>
    </source>
</evidence>
<feature type="transmembrane region" description="Helical" evidence="7">
    <location>
        <begin position="126"/>
        <end position="146"/>
    </location>
</feature>
<evidence type="ECO:0000256" key="7">
    <source>
        <dbReference type="SAM" id="Phobius"/>
    </source>
</evidence>
<evidence type="ECO:0000313" key="10">
    <source>
        <dbReference type="Proteomes" id="UP000475545"/>
    </source>
</evidence>
<dbReference type="PANTHER" id="PTHR42718:SF9">
    <property type="entry name" value="MAJOR FACILITATOR SUPERFAMILY MULTIDRUG TRANSPORTER MFSC"/>
    <property type="match status" value="1"/>
</dbReference>
<sequence>MPSSRRGGVAARRRSRRHQDIAPAGDARRGSYRAGLFILCGCGMLASFLATALVPAAGMIGAYLGVSATSGSWALTATFLAAAASTPIAGRAADLVGDRRVLTILVATISVGTAVCALTDDLVPMVIGRTLQGCGAGVIPVGMSIIRRLLGPSRAAVGASTMSVAVGLGGGVGLPLAAWITEDLGISALFWIATAAGVSLAVGVRALLPPDPARSGESFDPVGALGLVAVMLCLLIPVSQGPRWGWTSPALLSLLGAGVLVAVFWMRYEMRHRCPLVDLRAARSPVIAVANIASGLIGLMYMLATLTAAQLLQTAPVGPYAGMGESILITGILLTPGGLVIVVSTPVAARLIRSSGAATALAVAAAFVAVGYLLLLRWHDAPWQVSVGVTVVAAGVGMGMTATPVMISVSTPPTRMAAAQALNVVARFAGTAVASALVVAVLEAFGDDHGAVVPSEAAYRALFVIGGAVALLTCALSIVAARRRLRHDVTAA</sequence>
<feature type="transmembrane region" description="Helical" evidence="7">
    <location>
        <begin position="457"/>
        <end position="481"/>
    </location>
</feature>
<dbReference type="AlphaFoldDB" id="A0A6L7GVY1"/>
<comment type="caution">
    <text evidence="9">The sequence shown here is derived from an EMBL/GenBank/DDBJ whole genome shotgun (WGS) entry which is preliminary data.</text>
</comment>
<dbReference type="PROSITE" id="PS50850">
    <property type="entry name" value="MFS"/>
    <property type="match status" value="1"/>
</dbReference>
<keyword evidence="10" id="KW-1185">Reference proteome</keyword>
<feature type="transmembrane region" description="Helical" evidence="7">
    <location>
        <begin position="70"/>
        <end position="89"/>
    </location>
</feature>
<feature type="transmembrane region" description="Helical" evidence="7">
    <location>
        <begin position="219"/>
        <end position="238"/>
    </location>
</feature>
<evidence type="ECO:0000256" key="3">
    <source>
        <dbReference type="ARBA" id="ARBA00022692"/>
    </source>
</evidence>
<dbReference type="InterPro" id="IPR020846">
    <property type="entry name" value="MFS_dom"/>
</dbReference>
<dbReference type="Gene3D" id="1.20.1720.10">
    <property type="entry name" value="Multidrug resistance protein D"/>
    <property type="match status" value="1"/>
</dbReference>
<evidence type="ECO:0000259" key="8">
    <source>
        <dbReference type="PROSITE" id="PS50850"/>
    </source>
</evidence>
<evidence type="ECO:0000256" key="1">
    <source>
        <dbReference type="ARBA" id="ARBA00004651"/>
    </source>
</evidence>
<name>A0A6L7GVY1_9ACTN</name>
<comment type="subcellular location">
    <subcellularLocation>
        <location evidence="1">Cell membrane</location>
        <topology evidence="1">Multi-pass membrane protein</topology>
    </subcellularLocation>
</comment>
<evidence type="ECO:0000256" key="2">
    <source>
        <dbReference type="ARBA" id="ARBA00022448"/>
    </source>
</evidence>
<accession>A0A6L7GVY1</accession>
<gene>
    <name evidence="9" type="ORF">GIY30_15750</name>
</gene>
<feature type="transmembrane region" description="Helical" evidence="7">
    <location>
        <begin position="158"/>
        <end position="180"/>
    </location>
</feature>
<keyword evidence="2" id="KW-0813">Transport</keyword>
<keyword evidence="4 7" id="KW-1133">Transmembrane helix</keyword>
<dbReference type="Proteomes" id="UP000475545">
    <property type="component" value="Unassembled WGS sequence"/>
</dbReference>
<evidence type="ECO:0000256" key="6">
    <source>
        <dbReference type="SAM" id="MobiDB-lite"/>
    </source>
</evidence>
<feature type="transmembrane region" description="Helical" evidence="7">
    <location>
        <begin position="387"/>
        <end position="409"/>
    </location>
</feature>
<evidence type="ECO:0000313" key="9">
    <source>
        <dbReference type="EMBL" id="MXP22795.1"/>
    </source>
</evidence>
<dbReference type="InterPro" id="IPR036259">
    <property type="entry name" value="MFS_trans_sf"/>
</dbReference>
<feature type="transmembrane region" description="Helical" evidence="7">
    <location>
        <begin position="101"/>
        <end position="120"/>
    </location>
</feature>
<protein>
    <submittedName>
        <fullName evidence="9">MFS transporter</fullName>
    </submittedName>
</protein>
<feature type="transmembrane region" description="Helical" evidence="7">
    <location>
        <begin position="244"/>
        <end position="265"/>
    </location>
</feature>
<keyword evidence="3 7" id="KW-0812">Transmembrane</keyword>
<feature type="transmembrane region" description="Helical" evidence="7">
    <location>
        <begin position="356"/>
        <end position="375"/>
    </location>
</feature>
<feature type="domain" description="Major facilitator superfamily (MFS) profile" evidence="8">
    <location>
        <begin position="35"/>
        <end position="485"/>
    </location>
</feature>
<proteinExistence type="predicted"/>
<dbReference type="Pfam" id="PF07690">
    <property type="entry name" value="MFS_1"/>
    <property type="match status" value="1"/>
</dbReference>
<organism evidence="9 10">
    <name type="scientific">Gordonia mangrovi</name>
    <dbReference type="NCBI Taxonomy" id="2665643"/>
    <lineage>
        <taxon>Bacteria</taxon>
        <taxon>Bacillati</taxon>
        <taxon>Actinomycetota</taxon>
        <taxon>Actinomycetes</taxon>
        <taxon>Mycobacteriales</taxon>
        <taxon>Gordoniaceae</taxon>
        <taxon>Gordonia</taxon>
    </lineage>
</organism>
<reference evidence="9 10" key="1">
    <citation type="submission" date="2019-11" db="EMBL/GenBank/DDBJ databases">
        <title>Gordonia sp. nov., a novel actinobacterium isolated from mangrove soil in Hainan.</title>
        <authorList>
            <person name="Huang X."/>
            <person name="Xie Y."/>
            <person name="Chu X."/>
            <person name="Xiao K."/>
        </authorList>
    </citation>
    <scope>NUCLEOTIDE SEQUENCE [LARGE SCALE GENOMIC DNA]</scope>
    <source>
        <strain evidence="9 10">HNM0687</strain>
    </source>
</reference>
<dbReference type="SUPFAM" id="SSF103473">
    <property type="entry name" value="MFS general substrate transporter"/>
    <property type="match status" value="1"/>
</dbReference>
<evidence type="ECO:0000256" key="4">
    <source>
        <dbReference type="ARBA" id="ARBA00022989"/>
    </source>
</evidence>
<feature type="transmembrane region" description="Helical" evidence="7">
    <location>
        <begin position="186"/>
        <end position="207"/>
    </location>
</feature>
<feature type="transmembrane region" description="Helical" evidence="7">
    <location>
        <begin position="286"/>
        <end position="307"/>
    </location>
</feature>
<feature type="region of interest" description="Disordered" evidence="6">
    <location>
        <begin position="1"/>
        <end position="24"/>
    </location>
</feature>
<feature type="compositionally biased region" description="Low complexity" evidence="6">
    <location>
        <begin position="1"/>
        <end position="10"/>
    </location>
</feature>
<dbReference type="GO" id="GO:0005886">
    <property type="term" value="C:plasma membrane"/>
    <property type="evidence" value="ECO:0007669"/>
    <property type="project" value="UniProtKB-SubCell"/>
</dbReference>
<dbReference type="EMBL" id="WMBR01000004">
    <property type="protein sequence ID" value="MXP22795.1"/>
    <property type="molecule type" value="Genomic_DNA"/>
</dbReference>
<dbReference type="PANTHER" id="PTHR42718">
    <property type="entry name" value="MAJOR FACILITATOR SUPERFAMILY MULTIDRUG TRANSPORTER MFSC"/>
    <property type="match status" value="1"/>
</dbReference>
<feature type="transmembrane region" description="Helical" evidence="7">
    <location>
        <begin position="421"/>
        <end position="445"/>
    </location>
</feature>
<feature type="transmembrane region" description="Helical" evidence="7">
    <location>
        <begin position="36"/>
        <end position="64"/>
    </location>
</feature>
<feature type="transmembrane region" description="Helical" evidence="7">
    <location>
        <begin position="327"/>
        <end position="349"/>
    </location>
</feature>
<dbReference type="InterPro" id="IPR011701">
    <property type="entry name" value="MFS"/>
</dbReference>